<dbReference type="Gene3D" id="3.30.360.10">
    <property type="entry name" value="Dihydrodipicolinate Reductase, domain 2"/>
    <property type="match status" value="1"/>
</dbReference>
<dbReference type="Proteomes" id="UP000076929">
    <property type="component" value="Chromosome"/>
</dbReference>
<organism evidence="3 4">
    <name type="scientific">Corynebacterium crudilactis</name>
    <dbReference type="NCBI Taxonomy" id="1652495"/>
    <lineage>
        <taxon>Bacteria</taxon>
        <taxon>Bacillati</taxon>
        <taxon>Actinomycetota</taxon>
        <taxon>Actinomycetes</taxon>
        <taxon>Mycobacteriales</taxon>
        <taxon>Corynebacteriaceae</taxon>
        <taxon>Corynebacterium</taxon>
    </lineage>
</organism>
<protein>
    <submittedName>
        <fullName evidence="3">Dehydrogenase</fullName>
    </submittedName>
</protein>
<dbReference type="KEGG" id="ccjz:ccrud_11465"/>
<dbReference type="PANTHER" id="PTHR43249:SF1">
    <property type="entry name" value="D-GLUCOSIDE 3-DEHYDROGENASE"/>
    <property type="match status" value="1"/>
</dbReference>
<feature type="domain" description="Gfo/Idh/MocA-like oxidoreductase N-terminal" evidence="1">
    <location>
        <begin position="2"/>
        <end position="114"/>
    </location>
</feature>
<evidence type="ECO:0000313" key="4">
    <source>
        <dbReference type="Proteomes" id="UP000076929"/>
    </source>
</evidence>
<proteinExistence type="predicted"/>
<dbReference type="SUPFAM" id="SSF55347">
    <property type="entry name" value="Glyceraldehyde-3-phosphate dehydrogenase-like, C-terminal domain"/>
    <property type="match status" value="1"/>
</dbReference>
<dbReference type="OrthoDB" id="9815825at2"/>
<dbReference type="Pfam" id="PF01408">
    <property type="entry name" value="GFO_IDH_MocA"/>
    <property type="match status" value="1"/>
</dbReference>
<dbReference type="EMBL" id="CP015622">
    <property type="protein sequence ID" value="ANE04754.1"/>
    <property type="molecule type" value="Genomic_DNA"/>
</dbReference>
<dbReference type="RefSeq" id="WP_066567786.1">
    <property type="nucleotide sequence ID" value="NZ_CP015622.1"/>
</dbReference>
<dbReference type="InterPro" id="IPR052515">
    <property type="entry name" value="Gfo/Idh/MocA_Oxidoreductase"/>
</dbReference>
<dbReference type="InterPro" id="IPR000683">
    <property type="entry name" value="Gfo/Idh/MocA-like_OxRdtase_N"/>
</dbReference>
<dbReference type="STRING" id="1652495.ccrud_11465"/>
<keyword evidence="4" id="KW-1185">Reference proteome</keyword>
<gene>
    <name evidence="3" type="ORF">ccrud_11465</name>
</gene>
<name>A0A172QVL7_9CORY</name>
<dbReference type="Pfam" id="PF22725">
    <property type="entry name" value="GFO_IDH_MocA_C3"/>
    <property type="match status" value="1"/>
</dbReference>
<sequence>MINAALVGCGDVATVHAEALEALGSDLGITFVAVVDKDIEIAEAFASHTGVKAYGTLTALFAKEKIDVLHVTTPHDQHIDLALEALRHGVHVILEKPLANELHEAQRLIDYLDANPNGPKIAVCYQNRYNVSSQELRRLLDSGDLGAINGTYASVVWTRTPGYYTQKPWRGQQDRSGGGLLMNQAIHTLDLLQWFLGRATEVKGTVSTDKYANVIDVEDTAHAYIGHESGLHTSFYGTLTNSRHRHVEIELDCENALVELRDGLTVNWNDGKVERFEERTQETEGRSYWGVSHELLIRDFYEQLDTPEPFWIGPHEAMAALNIAKSIYSSSQKTSHTNSRNI</sequence>
<evidence type="ECO:0000259" key="1">
    <source>
        <dbReference type="Pfam" id="PF01408"/>
    </source>
</evidence>
<dbReference type="SUPFAM" id="SSF51735">
    <property type="entry name" value="NAD(P)-binding Rossmann-fold domains"/>
    <property type="match status" value="1"/>
</dbReference>
<dbReference type="GO" id="GO:0000166">
    <property type="term" value="F:nucleotide binding"/>
    <property type="evidence" value="ECO:0007669"/>
    <property type="project" value="InterPro"/>
</dbReference>
<feature type="domain" description="GFO/IDH/MocA-like oxidoreductase" evidence="2">
    <location>
        <begin position="134"/>
        <end position="256"/>
    </location>
</feature>
<dbReference type="AlphaFoldDB" id="A0A172QVL7"/>
<dbReference type="InterPro" id="IPR055170">
    <property type="entry name" value="GFO_IDH_MocA-like_dom"/>
</dbReference>
<dbReference type="InterPro" id="IPR036291">
    <property type="entry name" value="NAD(P)-bd_dom_sf"/>
</dbReference>
<dbReference type="PANTHER" id="PTHR43249">
    <property type="entry name" value="UDP-N-ACETYL-2-AMINO-2-DEOXY-D-GLUCURONATE OXIDASE"/>
    <property type="match status" value="1"/>
</dbReference>
<dbReference type="Gene3D" id="3.40.50.720">
    <property type="entry name" value="NAD(P)-binding Rossmann-like Domain"/>
    <property type="match status" value="1"/>
</dbReference>
<reference evidence="3 4" key="1">
    <citation type="submission" date="2016-05" db="EMBL/GenBank/DDBJ databases">
        <title>Complete genome sequence of Corynebacterium crudilactis, a new Corynebacterium species isolated from raw cow's milk.</title>
        <authorList>
            <person name="Christian R."/>
            <person name="Zimmermann J."/>
            <person name="Lipski A."/>
            <person name="Kalinowski J."/>
        </authorList>
    </citation>
    <scope>NUCLEOTIDE SEQUENCE [LARGE SCALE GENOMIC DNA]</scope>
    <source>
        <strain evidence="3 4">JZ16</strain>
    </source>
</reference>
<accession>A0A172QVL7</accession>
<evidence type="ECO:0000313" key="3">
    <source>
        <dbReference type="EMBL" id="ANE04754.1"/>
    </source>
</evidence>
<evidence type="ECO:0000259" key="2">
    <source>
        <dbReference type="Pfam" id="PF22725"/>
    </source>
</evidence>